<sequence>MLKPSPHCESYMRYRSILVLALAAALMAPQSVTAHDPENFTVLLFEEGPVPGSIAEGNLFENDSLFFRNQDTRENTTHRIQIDADGDGVFGGVDDMSTQWLASSCELNETGHKVDEECQAAEVVLLSASNGLLPGNISMMHQIDADGELIERPFYVNFALDVHTTPSDGLPTGDERRLCCADNGPVVFLLLASLIGIAVILPKLMGSTEDE</sequence>
<dbReference type="AlphaFoldDB" id="A0A075H6K8"/>
<feature type="transmembrane region" description="Helical" evidence="1">
    <location>
        <begin position="186"/>
        <end position="205"/>
    </location>
</feature>
<organism evidence="2">
    <name type="scientific">uncultured marine group II/III euryarchaeote KM3_37_G11</name>
    <dbReference type="NCBI Taxonomy" id="1456444"/>
    <lineage>
        <taxon>Archaea</taxon>
        <taxon>Methanobacteriati</taxon>
        <taxon>Methanobacteriota</taxon>
        <taxon>environmental samples</taxon>
    </lineage>
</organism>
<proteinExistence type="predicted"/>
<evidence type="ECO:0000256" key="1">
    <source>
        <dbReference type="SAM" id="Phobius"/>
    </source>
</evidence>
<name>A0A075H6K8_9EURY</name>
<keyword evidence="1" id="KW-0812">Transmembrane</keyword>
<keyword evidence="1" id="KW-1133">Transmembrane helix</keyword>
<dbReference type="EMBL" id="KF900866">
    <property type="protein sequence ID" value="AIF09543.1"/>
    <property type="molecule type" value="Genomic_DNA"/>
</dbReference>
<reference evidence="2" key="1">
    <citation type="journal article" date="2014" name="Genome Biol. Evol.">
        <title>Pangenome evidence for extensive interdomain horizontal transfer affecting lineage core and shell genes in uncultured planktonic thaumarchaeota and euryarchaeota.</title>
        <authorList>
            <person name="Deschamps P."/>
            <person name="Zivanovic Y."/>
            <person name="Moreira D."/>
            <person name="Rodriguez-Valera F."/>
            <person name="Lopez-Garcia P."/>
        </authorList>
    </citation>
    <scope>NUCLEOTIDE SEQUENCE</scope>
</reference>
<keyword evidence="1" id="KW-0472">Membrane</keyword>
<evidence type="ECO:0000313" key="2">
    <source>
        <dbReference type="EMBL" id="AIF09543.1"/>
    </source>
</evidence>
<accession>A0A075H6K8</accession>
<protein>
    <submittedName>
        <fullName evidence="2">Uncharacterized protein</fullName>
    </submittedName>
</protein>